<protein>
    <submittedName>
        <fullName evidence="2">TIR domain-containing protein</fullName>
    </submittedName>
</protein>
<comment type="caution">
    <text evidence="2">The sequence shown here is derived from an EMBL/GenBank/DDBJ whole genome shotgun (WGS) entry which is preliminary data.</text>
</comment>
<feature type="domain" description="Thoeris protein ThsB TIR-like" evidence="1">
    <location>
        <begin position="6"/>
        <end position="105"/>
    </location>
</feature>
<dbReference type="RefSeq" id="WP_182595835.1">
    <property type="nucleotide sequence ID" value="NZ_JACIVA010000040.1"/>
</dbReference>
<proteinExistence type="predicted"/>
<organism evidence="2 3">
    <name type="scientific">Limosilactobacillus rudii</name>
    <dbReference type="NCBI Taxonomy" id="2759755"/>
    <lineage>
        <taxon>Bacteria</taxon>
        <taxon>Bacillati</taxon>
        <taxon>Bacillota</taxon>
        <taxon>Bacilli</taxon>
        <taxon>Lactobacillales</taxon>
        <taxon>Lactobacillaceae</taxon>
        <taxon>Limosilactobacillus</taxon>
    </lineage>
</organism>
<sequence length="226" mass="26380">MGKKIFVSYKYHDEDVAVLDGYTHGTARDYVDYLQDHSFSGDDLNKAEDDNEDLSDFKEDTIKSKLRDKIWDSSITLILVSPNMVDILKREDDQWIPWEVAYSLRTETRNKTRSLPNGMLAIVLPDRSESYDYFITHETLIDDEGKSNEVRTLHTGNTFKIIRDNMFNQKIPTTSIMQGEIVYFGESSYIITVSWEDFINNPDTYLDRATDLKENKIDDYELCKRP</sequence>
<evidence type="ECO:0000313" key="3">
    <source>
        <dbReference type="Proteomes" id="UP000517106"/>
    </source>
</evidence>
<dbReference type="Proteomes" id="UP000517106">
    <property type="component" value="Unassembled WGS sequence"/>
</dbReference>
<dbReference type="EMBL" id="JACIVA010000040">
    <property type="protein sequence ID" value="MBB1097088.1"/>
    <property type="molecule type" value="Genomic_DNA"/>
</dbReference>
<name>A0A7W3UK97_9LACO</name>
<gene>
    <name evidence="2" type="ORF">H5S09_03860</name>
</gene>
<reference evidence="2 3" key="1">
    <citation type="submission" date="2020-07" db="EMBL/GenBank/DDBJ databases">
        <title>Description of Limosilactobacillus balticus sp. nov., Limosilactobacillus agrestis sp. nov., Limosilactobacillus albertensis sp. nov., Limosilactobacillus rudii sp. nov., Limosilactobacillus fastidiosus sp. nov., five novel Limosilactobacillus species isolated from the vertebrate gastrointestinal tract, and proposal of 6 subspecies of Limosilactobacillus reuteri adapted to the gastrointestinal tract of specific vertebrate hosts.</title>
        <authorList>
            <person name="Li F."/>
            <person name="Cheng C."/>
            <person name="Zheng J."/>
            <person name="Quevedo R.M."/>
            <person name="Li J."/>
            <person name="Roos S."/>
            <person name="Gaenzle M.G."/>
            <person name="Walter J."/>
        </authorList>
    </citation>
    <scope>NUCLEOTIDE SEQUENCE [LARGE SCALE GENOMIC DNA]</scope>
    <source>
        <strain evidence="2 3">STM2_1</strain>
    </source>
</reference>
<keyword evidence="3" id="KW-1185">Reference proteome</keyword>
<dbReference type="Pfam" id="PF08937">
    <property type="entry name" value="ThsB_TIR"/>
    <property type="match status" value="1"/>
</dbReference>
<dbReference type="AlphaFoldDB" id="A0A7W3UK97"/>
<accession>A0A7W3UK97</accession>
<evidence type="ECO:0000313" key="2">
    <source>
        <dbReference type="EMBL" id="MBB1097088.1"/>
    </source>
</evidence>
<dbReference type="InterPro" id="IPR015032">
    <property type="entry name" value="ThsB__TIR-like_domain"/>
</dbReference>
<evidence type="ECO:0000259" key="1">
    <source>
        <dbReference type="Pfam" id="PF08937"/>
    </source>
</evidence>